<dbReference type="PANTHER" id="PTHR43833">
    <property type="entry name" value="POTASSIUM CHANNEL PROTEIN 2-RELATED-RELATED"/>
    <property type="match status" value="1"/>
</dbReference>
<dbReference type="OrthoDB" id="9776294at2"/>
<dbReference type="InterPro" id="IPR050721">
    <property type="entry name" value="Trk_Ktr_HKT_K-transport"/>
</dbReference>
<gene>
    <name evidence="2" type="primary">trkA</name>
    <name evidence="2" type="ordered locus">COPRO5265_1074</name>
</gene>
<sequence length="218" mass="23857">MAKKSVAVLGLGRFGSAFAKTAAELGHEVIGLDKDETVIKELSPYLVVAAQADLYKLTKDDLMSLGIRNVDFAVVAISELDLSALLSMELLEEGIKVVARANTELQARLLRKLGVEKIIMPAAESGVRAAYQLLEGHIYDVMGIYTDLVMAELKPPNSWIGKKLSDLNVPSKYGVLVVGVKSSEDFILGNRDYVVKSSDILLITGKTQDVYNFLRQQR</sequence>
<dbReference type="Proteomes" id="UP000001732">
    <property type="component" value="Chromosome"/>
</dbReference>
<accession>B5Y9D8</accession>
<dbReference type="STRING" id="309798.COPRO5265_1074"/>
<dbReference type="GO" id="GO:0006813">
    <property type="term" value="P:potassium ion transport"/>
    <property type="evidence" value="ECO:0007669"/>
    <property type="project" value="InterPro"/>
</dbReference>
<dbReference type="KEGG" id="cpo:COPRO5265_1074"/>
<reference evidence="2 3" key="2">
    <citation type="journal article" date="2014" name="Genome Announc.">
        <title>Complete Genome Sequence of Coprothermobacter proteolyticus DSM 5265.</title>
        <authorList>
            <person name="Alexiev A."/>
            <person name="Coil D.A."/>
            <person name="Badger J.H."/>
            <person name="Enticknap J."/>
            <person name="Ward N."/>
            <person name="Robb F.T."/>
            <person name="Eisen J.A."/>
        </authorList>
    </citation>
    <scope>NUCLEOTIDE SEQUENCE [LARGE SCALE GENOMIC DNA]</scope>
    <source>
        <strain evidence="3">ATCC 35245 / DSM 5265 / OCM 4 / BT</strain>
    </source>
</reference>
<dbReference type="Pfam" id="PF02080">
    <property type="entry name" value="TrkA_C"/>
    <property type="match status" value="1"/>
</dbReference>
<keyword evidence="3" id="KW-1185">Reference proteome</keyword>
<dbReference type="EMBL" id="CP001145">
    <property type="protein sequence ID" value="ACI18186.1"/>
    <property type="molecule type" value="Genomic_DNA"/>
</dbReference>
<dbReference type="PROSITE" id="PS51202">
    <property type="entry name" value="RCK_C"/>
    <property type="match status" value="1"/>
</dbReference>
<dbReference type="AlphaFoldDB" id="B5Y9D8"/>
<dbReference type="HOGENOM" id="CLU_046525_3_1_9"/>
<evidence type="ECO:0000313" key="3">
    <source>
        <dbReference type="Proteomes" id="UP000001732"/>
    </source>
</evidence>
<feature type="domain" description="RCK C-terminal" evidence="1">
    <location>
        <begin position="136"/>
        <end position="218"/>
    </location>
</feature>
<dbReference type="InterPro" id="IPR036291">
    <property type="entry name" value="NAD(P)-bd_dom_sf"/>
</dbReference>
<dbReference type="eggNOG" id="COG0569">
    <property type="taxonomic scope" value="Bacteria"/>
</dbReference>
<organism evidence="2 3">
    <name type="scientific">Coprothermobacter proteolyticus (strain ATCC 35245 / DSM 5265 / OCM 4 / BT)</name>
    <dbReference type="NCBI Taxonomy" id="309798"/>
    <lineage>
        <taxon>Bacteria</taxon>
        <taxon>Pseudomonadati</taxon>
        <taxon>Coprothermobacterota</taxon>
        <taxon>Coprothermobacteria</taxon>
        <taxon>Coprothermobacterales</taxon>
        <taxon>Coprothermobacteraceae</taxon>
        <taxon>Coprothermobacter</taxon>
    </lineage>
</organism>
<dbReference type="Gene3D" id="3.40.50.720">
    <property type="entry name" value="NAD(P)-binding Rossmann-like Domain"/>
    <property type="match status" value="1"/>
</dbReference>
<dbReference type="SUPFAM" id="SSF116726">
    <property type="entry name" value="TrkA C-terminal domain-like"/>
    <property type="match status" value="1"/>
</dbReference>
<dbReference type="Pfam" id="PF02254">
    <property type="entry name" value="TrkA_N"/>
    <property type="match status" value="1"/>
</dbReference>
<proteinExistence type="predicted"/>
<protein>
    <submittedName>
        <fullName evidence="2">Trk system potassium uptake protein TrkA</fullName>
    </submittedName>
</protein>
<evidence type="ECO:0000313" key="2">
    <source>
        <dbReference type="EMBL" id="ACI18186.1"/>
    </source>
</evidence>
<reference evidence="3" key="1">
    <citation type="submission" date="2008-08" db="EMBL/GenBank/DDBJ databases">
        <title>The complete genome sequence of Coprothermobacter proteolyticus strain ATCC 5245 / DSM 5265 / BT.</title>
        <authorList>
            <person name="Dodson R.J."/>
            <person name="Durkin A.S."/>
            <person name="Wu M."/>
            <person name="Eisen J."/>
            <person name="Sutton G."/>
        </authorList>
    </citation>
    <scope>NUCLEOTIDE SEQUENCE [LARGE SCALE GENOMIC DNA]</scope>
    <source>
        <strain evidence="3">ATCC 35245 / DSM 5265 / OCM 4 / BT</strain>
    </source>
</reference>
<dbReference type="Gene3D" id="3.30.70.1450">
    <property type="entry name" value="Regulator of K+ conductance, C-terminal domain"/>
    <property type="match status" value="1"/>
</dbReference>
<dbReference type="SUPFAM" id="SSF51735">
    <property type="entry name" value="NAD(P)-binding Rossmann-fold domains"/>
    <property type="match status" value="1"/>
</dbReference>
<dbReference type="GO" id="GO:0008324">
    <property type="term" value="F:monoatomic cation transmembrane transporter activity"/>
    <property type="evidence" value="ECO:0007669"/>
    <property type="project" value="InterPro"/>
</dbReference>
<dbReference type="PANTHER" id="PTHR43833:SF7">
    <property type="entry name" value="KTR SYSTEM POTASSIUM UPTAKE PROTEIN C"/>
    <property type="match status" value="1"/>
</dbReference>
<dbReference type="InterPro" id="IPR036721">
    <property type="entry name" value="RCK_C_sf"/>
</dbReference>
<evidence type="ECO:0000259" key="1">
    <source>
        <dbReference type="PROSITE" id="PS51202"/>
    </source>
</evidence>
<dbReference type="InterPro" id="IPR006037">
    <property type="entry name" value="RCK_C"/>
</dbReference>
<dbReference type="InterPro" id="IPR003148">
    <property type="entry name" value="RCK_N"/>
</dbReference>
<name>B5Y9D8_COPPD</name>